<proteinExistence type="predicted"/>
<name>C5FE47_ARTOC</name>
<organism evidence="2 3">
    <name type="scientific">Arthroderma otae (strain ATCC MYA-4605 / CBS 113480)</name>
    <name type="common">Microsporum canis</name>
    <dbReference type="NCBI Taxonomy" id="554155"/>
    <lineage>
        <taxon>Eukaryota</taxon>
        <taxon>Fungi</taxon>
        <taxon>Dikarya</taxon>
        <taxon>Ascomycota</taxon>
        <taxon>Pezizomycotina</taxon>
        <taxon>Eurotiomycetes</taxon>
        <taxon>Eurotiomycetidae</taxon>
        <taxon>Onygenales</taxon>
        <taxon>Arthrodermataceae</taxon>
        <taxon>Microsporum</taxon>
    </lineage>
</organism>
<evidence type="ECO:0000256" key="1">
    <source>
        <dbReference type="SAM" id="MobiDB-lite"/>
    </source>
</evidence>
<evidence type="ECO:0000313" key="2">
    <source>
        <dbReference type="EMBL" id="EEQ28081.1"/>
    </source>
</evidence>
<feature type="compositionally biased region" description="Basic and acidic residues" evidence="1">
    <location>
        <begin position="70"/>
        <end position="79"/>
    </location>
</feature>
<feature type="region of interest" description="Disordered" evidence="1">
    <location>
        <begin position="60"/>
        <end position="79"/>
    </location>
</feature>
<sequence length="163" mass="18686">MRMQHPATPSEAYGRTKRCLATGKQTDLAFPWLVFKRLLLSVSSRAGAARRLMGGIGRDEPKGCARASKKPAERRKGWKMEKEKKISVVANSIPSVYKINAKRKETQERKSHFLRGQRKKTTGMLKVWERRFDIVGDQVRRLMYREEAGRIGIKQVDKGGWTV</sequence>
<dbReference type="VEuPathDB" id="FungiDB:MCYG_00969"/>
<dbReference type="GeneID" id="9223602"/>
<keyword evidence="3" id="KW-1185">Reference proteome</keyword>
<reference evidence="3" key="1">
    <citation type="journal article" date="2012" name="MBio">
        <title>Comparative genome analysis of Trichophyton rubrum and related dermatophytes reveals candidate genes involved in infection.</title>
        <authorList>
            <person name="Martinez D.A."/>
            <person name="Oliver B.G."/>
            <person name="Graeser Y."/>
            <person name="Goldberg J.M."/>
            <person name="Li W."/>
            <person name="Martinez-Rossi N.M."/>
            <person name="Monod M."/>
            <person name="Shelest E."/>
            <person name="Barton R.C."/>
            <person name="Birch E."/>
            <person name="Brakhage A.A."/>
            <person name="Chen Z."/>
            <person name="Gurr S.J."/>
            <person name="Heiman D."/>
            <person name="Heitman J."/>
            <person name="Kosti I."/>
            <person name="Rossi A."/>
            <person name="Saif S."/>
            <person name="Samalova M."/>
            <person name="Saunders C.W."/>
            <person name="Shea T."/>
            <person name="Summerbell R.C."/>
            <person name="Xu J."/>
            <person name="Young S."/>
            <person name="Zeng Q."/>
            <person name="Birren B.W."/>
            <person name="Cuomo C.A."/>
            <person name="White T.C."/>
        </authorList>
    </citation>
    <scope>NUCLEOTIDE SEQUENCE [LARGE SCALE GENOMIC DNA]</scope>
    <source>
        <strain evidence="3">ATCC MYA-4605 / CBS 113480</strain>
    </source>
</reference>
<dbReference type="RefSeq" id="XP_002850865.1">
    <property type="nucleotide sequence ID" value="XM_002850819.1"/>
</dbReference>
<protein>
    <submittedName>
        <fullName evidence="2">Uncharacterized protein</fullName>
    </submittedName>
</protein>
<gene>
    <name evidence="2" type="ORF">MCYG_00969</name>
</gene>
<evidence type="ECO:0000313" key="3">
    <source>
        <dbReference type="Proteomes" id="UP000002035"/>
    </source>
</evidence>
<dbReference type="HOGENOM" id="CLU_1626628_0_0_1"/>
<dbReference type="Proteomes" id="UP000002035">
    <property type="component" value="Unassembled WGS sequence"/>
</dbReference>
<dbReference type="AlphaFoldDB" id="C5FE47"/>
<dbReference type="EMBL" id="DS995701">
    <property type="protein sequence ID" value="EEQ28081.1"/>
    <property type="molecule type" value="Genomic_DNA"/>
</dbReference>
<accession>C5FE47</accession>